<dbReference type="Gene3D" id="3.40.50.1820">
    <property type="entry name" value="alpha/beta hydrolase"/>
    <property type="match status" value="1"/>
</dbReference>
<dbReference type="InterPro" id="IPR000073">
    <property type="entry name" value="AB_hydrolase_1"/>
</dbReference>
<feature type="domain" description="AB hydrolase-1" evidence="1">
    <location>
        <begin position="90"/>
        <end position="341"/>
    </location>
</feature>
<dbReference type="EMBL" id="BAEH01000035">
    <property type="protein sequence ID" value="GAB17490.1"/>
    <property type="molecule type" value="Genomic_DNA"/>
</dbReference>
<dbReference type="InterPro" id="IPR050266">
    <property type="entry name" value="AB_hydrolase_sf"/>
</dbReference>
<dbReference type="InterPro" id="IPR029058">
    <property type="entry name" value="AB_hydrolase_fold"/>
</dbReference>
<evidence type="ECO:0000313" key="3">
    <source>
        <dbReference type="Proteomes" id="UP000035034"/>
    </source>
</evidence>
<dbReference type="Proteomes" id="UP000035034">
    <property type="component" value="Unassembled WGS sequence"/>
</dbReference>
<dbReference type="eggNOG" id="COG2267">
    <property type="taxonomic scope" value="Bacteria"/>
</dbReference>
<dbReference type="Pfam" id="PF00561">
    <property type="entry name" value="Abhydrolase_1"/>
    <property type="match status" value="1"/>
</dbReference>
<dbReference type="RefSeq" id="WP_007316828.1">
    <property type="nucleotide sequence ID" value="NZ_BAEH01000035.1"/>
</dbReference>
<dbReference type="PANTHER" id="PTHR43798">
    <property type="entry name" value="MONOACYLGLYCEROL LIPASE"/>
    <property type="match status" value="1"/>
</dbReference>
<dbReference type="GO" id="GO:0016787">
    <property type="term" value="F:hydrolase activity"/>
    <property type="evidence" value="ECO:0007669"/>
    <property type="project" value="UniProtKB-KW"/>
</dbReference>
<keyword evidence="2" id="KW-0378">Hydrolase</keyword>
<evidence type="ECO:0000313" key="2">
    <source>
        <dbReference type="EMBL" id="GAB17490.1"/>
    </source>
</evidence>
<name>H0QXD9_9ACTN</name>
<dbReference type="AlphaFoldDB" id="H0QXD9"/>
<evidence type="ECO:0000259" key="1">
    <source>
        <dbReference type="Pfam" id="PF00561"/>
    </source>
</evidence>
<comment type="caution">
    <text evidence="2">The sequence shown here is derived from an EMBL/GenBank/DDBJ whole genome shotgun (WGS) entry which is preliminary data.</text>
</comment>
<sequence>MAKSVKIKNVGLIAGGAAALGVGVAAAGVVTVLGSMVRAALTYTAIDDGPDPLLAKPTVAPRRSTVTIADGAALNVLTYGPDPAESTGDIVVMVHGWTCNTDYWLPQINHLLATDPGRTIVAYDQRGHGDSTLGHERTSAELIGRDLNAVLGAVLPVGRKAVVMGHSMGGMTIQAWAQQFPDQVAEQVSHIFLVSTASEKILSNMQIAPSTMPRFGEPFRVLAAYLVASTPAPTPRTAASAKIGQYISMRDKARAAHVEFVEEMVSSCDRVGRASCGSALAKLDAASAVDALTVPTTVVIGTEDKLLPPLQSDLIANRLRRNGFLHDYVVWDSVGHMSSIEAGEKFNKLLDAVLADNSAELAS</sequence>
<protein>
    <submittedName>
        <fullName evidence="2">Putative hydrolase</fullName>
    </submittedName>
</protein>
<dbReference type="SUPFAM" id="SSF53474">
    <property type="entry name" value="alpha/beta-Hydrolases"/>
    <property type="match status" value="1"/>
</dbReference>
<proteinExistence type="predicted"/>
<accession>H0QXD9</accession>
<dbReference type="STRING" id="1077974.GOEFS_035_00210"/>
<organism evidence="2 3">
    <name type="scientific">Gordonia effusa NBRC 100432</name>
    <dbReference type="NCBI Taxonomy" id="1077974"/>
    <lineage>
        <taxon>Bacteria</taxon>
        <taxon>Bacillati</taxon>
        <taxon>Actinomycetota</taxon>
        <taxon>Actinomycetes</taxon>
        <taxon>Mycobacteriales</taxon>
        <taxon>Gordoniaceae</taxon>
        <taxon>Gordonia</taxon>
    </lineage>
</organism>
<keyword evidence="3" id="KW-1185">Reference proteome</keyword>
<gene>
    <name evidence="2" type="ORF">GOEFS_035_00210</name>
</gene>
<reference evidence="2 3" key="1">
    <citation type="submission" date="2011-12" db="EMBL/GenBank/DDBJ databases">
        <title>Whole genome shotgun sequence of Gordonia effusa NBRC 100432.</title>
        <authorList>
            <person name="Yoshida I."/>
            <person name="Takarada H."/>
            <person name="Hosoyama A."/>
            <person name="Tsuchikane K."/>
            <person name="Katsumata H."/>
            <person name="Yamazaki S."/>
            <person name="Fujita N."/>
        </authorList>
    </citation>
    <scope>NUCLEOTIDE SEQUENCE [LARGE SCALE GENOMIC DNA]</scope>
    <source>
        <strain evidence="2 3">NBRC 100432</strain>
    </source>
</reference>